<dbReference type="AlphaFoldDB" id="A0A2P2LLY1"/>
<name>A0A2P2LLY1_RHIMU</name>
<dbReference type="EMBL" id="GGEC01038489">
    <property type="protein sequence ID" value="MBX18973.1"/>
    <property type="molecule type" value="Transcribed_RNA"/>
</dbReference>
<organism evidence="1">
    <name type="scientific">Rhizophora mucronata</name>
    <name type="common">Asiatic mangrove</name>
    <dbReference type="NCBI Taxonomy" id="61149"/>
    <lineage>
        <taxon>Eukaryota</taxon>
        <taxon>Viridiplantae</taxon>
        <taxon>Streptophyta</taxon>
        <taxon>Embryophyta</taxon>
        <taxon>Tracheophyta</taxon>
        <taxon>Spermatophyta</taxon>
        <taxon>Magnoliopsida</taxon>
        <taxon>eudicotyledons</taxon>
        <taxon>Gunneridae</taxon>
        <taxon>Pentapetalae</taxon>
        <taxon>rosids</taxon>
        <taxon>fabids</taxon>
        <taxon>Malpighiales</taxon>
        <taxon>Rhizophoraceae</taxon>
        <taxon>Rhizophora</taxon>
    </lineage>
</organism>
<evidence type="ECO:0000313" key="1">
    <source>
        <dbReference type="EMBL" id="MBX18973.1"/>
    </source>
</evidence>
<sequence>MRSLTLSENTLRAHLAAPPCPRPLDQHPHFLLPSVPAFKKRSSKLTCRRPLPIFSKHSRQWSGSPFEEELGGHLLAVSDYWDGLVKSLYYHFPCCFFCYFSMQLL</sequence>
<proteinExistence type="predicted"/>
<accession>A0A2P2LLY1</accession>
<protein>
    <submittedName>
        <fullName evidence="1">GDT1-like protein 1ic isoform X2</fullName>
    </submittedName>
</protein>
<reference evidence="1" key="1">
    <citation type="submission" date="2018-02" db="EMBL/GenBank/DDBJ databases">
        <title>Rhizophora mucronata_Transcriptome.</title>
        <authorList>
            <person name="Meera S.P."/>
            <person name="Sreeshan A."/>
            <person name="Augustine A."/>
        </authorList>
    </citation>
    <scope>NUCLEOTIDE SEQUENCE</scope>
    <source>
        <tissue evidence="1">Leaf</tissue>
    </source>
</reference>